<evidence type="ECO:0000256" key="23">
    <source>
        <dbReference type="SAM" id="Coils"/>
    </source>
</evidence>
<evidence type="ECO:0000256" key="3">
    <source>
        <dbReference type="ARBA" id="ARBA00004629"/>
    </source>
</evidence>
<evidence type="ECO:0000256" key="10">
    <source>
        <dbReference type="ARBA" id="ARBA00022776"/>
    </source>
</evidence>
<dbReference type="GO" id="GO:1990423">
    <property type="term" value="C:RZZ complex"/>
    <property type="evidence" value="ECO:0007669"/>
    <property type="project" value="TreeGrafter"/>
</dbReference>
<evidence type="ECO:0000256" key="19">
    <source>
        <dbReference type="ARBA" id="ARBA00023306"/>
    </source>
</evidence>
<keyword evidence="5" id="KW-0813">Transport</keyword>
<organism evidence="28 29">
    <name type="scientific">Trichechus manatus latirostris</name>
    <name type="common">Florida manatee</name>
    <dbReference type="NCBI Taxonomy" id="127582"/>
    <lineage>
        <taxon>Eukaryota</taxon>
        <taxon>Metazoa</taxon>
        <taxon>Chordata</taxon>
        <taxon>Craniata</taxon>
        <taxon>Vertebrata</taxon>
        <taxon>Euteleostomi</taxon>
        <taxon>Mammalia</taxon>
        <taxon>Eutheria</taxon>
        <taxon>Afrotheria</taxon>
        <taxon>Sirenia</taxon>
        <taxon>Trichechidae</taxon>
        <taxon>Trichechus</taxon>
    </lineage>
</organism>
<dbReference type="PANTHER" id="PTHR12205">
    <property type="entry name" value="CENTROMERE/KINETOCHORE PROTEIN ZW10"/>
    <property type="match status" value="1"/>
</dbReference>
<keyword evidence="8" id="KW-0597">Phosphoprotein</keyword>
<dbReference type="KEGG" id="tmu:101358773"/>
<reference evidence="29" key="1">
    <citation type="submission" date="2025-08" db="UniProtKB">
        <authorList>
            <consortium name="RefSeq"/>
        </authorList>
    </citation>
    <scope>IDENTIFICATION</scope>
</reference>
<dbReference type="AlphaFoldDB" id="A0A2Y9RGY8"/>
<dbReference type="InParanoid" id="A0A2Y9RGY8"/>
<evidence type="ECO:0000256" key="14">
    <source>
        <dbReference type="ARBA" id="ARBA00022927"/>
    </source>
</evidence>
<evidence type="ECO:0000256" key="20">
    <source>
        <dbReference type="ARBA" id="ARBA00023328"/>
    </source>
</evidence>
<keyword evidence="18" id="KW-0206">Cytoskeleton</keyword>
<evidence type="ECO:0000259" key="27">
    <source>
        <dbReference type="Pfam" id="PF22766"/>
    </source>
</evidence>
<keyword evidence="20" id="KW-0137">Centromere</keyword>
<dbReference type="InterPro" id="IPR048343">
    <property type="entry name" value="ZW10_C"/>
</dbReference>
<keyword evidence="11" id="KW-0256">Endoplasmic reticulum</keyword>
<evidence type="ECO:0000256" key="8">
    <source>
        <dbReference type="ARBA" id="ARBA00022553"/>
    </source>
</evidence>
<evidence type="ECO:0000259" key="24">
    <source>
        <dbReference type="Pfam" id="PF06248"/>
    </source>
</evidence>
<dbReference type="GO" id="GO:0005634">
    <property type="term" value="C:nucleus"/>
    <property type="evidence" value="ECO:0007669"/>
    <property type="project" value="InterPro"/>
</dbReference>
<dbReference type="GO" id="GO:0005819">
    <property type="term" value="C:spindle"/>
    <property type="evidence" value="ECO:0007669"/>
    <property type="project" value="UniProtKB-SubCell"/>
</dbReference>
<keyword evidence="19" id="KW-0131">Cell cycle</keyword>
<dbReference type="GO" id="GO:0015031">
    <property type="term" value="P:protein transport"/>
    <property type="evidence" value="ECO:0007669"/>
    <property type="project" value="UniProtKB-KW"/>
</dbReference>
<dbReference type="Gene3D" id="1.10.357.150">
    <property type="match status" value="1"/>
</dbReference>
<feature type="domain" description="Centromere/kinetochore protein zw10 N-terminal" evidence="24">
    <location>
        <begin position="27"/>
        <end position="119"/>
    </location>
</feature>
<evidence type="ECO:0000256" key="15">
    <source>
        <dbReference type="ARBA" id="ARBA00022990"/>
    </source>
</evidence>
<dbReference type="STRING" id="127582.A0A2Y9RGY8"/>
<evidence type="ECO:0000256" key="22">
    <source>
        <dbReference type="ARBA" id="ARBA00069312"/>
    </source>
</evidence>
<dbReference type="GO" id="GO:0051301">
    <property type="term" value="P:cell division"/>
    <property type="evidence" value="ECO:0007669"/>
    <property type="project" value="UniProtKB-KW"/>
</dbReference>
<dbReference type="FunCoup" id="A0A2Y9RGY8">
    <property type="interactions" value="3915"/>
</dbReference>
<comment type="similarity">
    <text evidence="4">Belongs to the ZW10 family.</text>
</comment>
<evidence type="ECO:0000256" key="17">
    <source>
        <dbReference type="ARBA" id="ARBA00023136"/>
    </source>
</evidence>
<name>A0A2Y9RGY8_TRIMA</name>
<keyword evidence="9" id="KW-0132">Cell division</keyword>
<feature type="coiled-coil region" evidence="23">
    <location>
        <begin position="17"/>
        <end position="83"/>
    </location>
</feature>
<feature type="domain" description="Centromere/kinetochore protein zw10 middle" evidence="25">
    <location>
        <begin position="177"/>
        <end position="309"/>
    </location>
</feature>
<dbReference type="GO" id="GO:0007094">
    <property type="term" value="P:mitotic spindle assembly checkpoint signaling"/>
    <property type="evidence" value="ECO:0007669"/>
    <property type="project" value="TreeGrafter"/>
</dbReference>
<comment type="subcellular location">
    <subcellularLocation>
        <location evidence="3">Chromosome</location>
        <location evidence="3">Centromere</location>
        <location evidence="3">Kinetochore</location>
    </subcellularLocation>
    <subcellularLocation>
        <location evidence="1">Cytoplasm</location>
        <location evidence="1">Cytoskeleton</location>
        <location evidence="1">Spindle</location>
    </subcellularLocation>
    <subcellularLocation>
        <location evidence="2">Endoplasmic reticulum membrane</location>
        <topology evidence="2">Peripheral membrane protein</topology>
    </subcellularLocation>
</comment>
<keyword evidence="17" id="KW-0472">Membrane</keyword>
<dbReference type="GeneID" id="101358773"/>
<dbReference type="GO" id="GO:0005789">
    <property type="term" value="C:endoplasmic reticulum membrane"/>
    <property type="evidence" value="ECO:0007669"/>
    <property type="project" value="UniProtKB-SubCell"/>
</dbReference>
<dbReference type="GO" id="GO:0006888">
    <property type="term" value="P:endoplasmic reticulum to Golgi vesicle-mediated transport"/>
    <property type="evidence" value="ECO:0007669"/>
    <property type="project" value="TreeGrafter"/>
</dbReference>
<evidence type="ECO:0000256" key="2">
    <source>
        <dbReference type="ARBA" id="ARBA00004406"/>
    </source>
</evidence>
<evidence type="ECO:0000313" key="29">
    <source>
        <dbReference type="RefSeq" id="XP_023592776.1"/>
    </source>
</evidence>
<feature type="domain" description="ZW10 C-terminal helical" evidence="27">
    <location>
        <begin position="480"/>
        <end position="634"/>
    </location>
</feature>
<evidence type="ECO:0000256" key="1">
    <source>
        <dbReference type="ARBA" id="ARBA00004186"/>
    </source>
</evidence>
<gene>
    <name evidence="29" type="primary">ZW10</name>
</gene>
<dbReference type="RefSeq" id="XP_023592776.1">
    <property type="nucleotide sequence ID" value="XM_023737008.1"/>
</dbReference>
<keyword evidence="13" id="KW-0931">ER-Golgi transport</keyword>
<dbReference type="InterPro" id="IPR055148">
    <property type="entry name" value="ZW10_C_2"/>
</dbReference>
<evidence type="ECO:0000256" key="7">
    <source>
        <dbReference type="ARBA" id="ARBA00022490"/>
    </source>
</evidence>
<evidence type="ECO:0000259" key="26">
    <source>
        <dbReference type="Pfam" id="PF20666"/>
    </source>
</evidence>
<dbReference type="CTD" id="9183"/>
<sequence>MASFVTEVLAHSGRLEKEDLGTRISRLTRQVEEIKGEVCSMISKKYSEFLPSMQSAQDLVTQVDKLSDDIDQLKSRIESEVRRDLHVSTAEFTELKQQLERDSVVLSLLKQLQEFSTAIEEYNCALAEKKYVTAAQRLEEAQKCLKLLKSRRCFDLKMLKSLSMELTIQKQNILYHLGEEWQKLIVWKFPPSKDTNSLESCLQTELHLCSEQSHKEEKTPVPPISSVFLAFSILGELHTKLKSFGKMLLKYILRPLASCPSLYAVIESQPNIVIFRFESVMTDLEHPSPSEVFAKIRLVLEVLQKHLLGMCPQGSVFIFWKSKYQHSFSLPTCRISESVKKLMELAYQTLLEATTSSDQCAVQLFYSVRNIFHLFHDVVPTYHKENLQKLPQLAAIHHNNCMFLAHHLLTLGHQFASRLAPILCDGTTTFVDLVPGFRRLGTECFLAQMRAQKGELLERLSSARNFLNMDDEENYSAASKAIRQVLHQLKRLGIVWQDVLPVNIYCKAMGTLLNTAISEIIGRITALEDISTEDGDRLYSLCKTVMDEGPQVFAPLSEESKNKKYQEEVPVFVPKWMSFKELMMMLQASLQEIGDRWADGKGPLAAAFSSSEVKALIRSLFQNTERRAAALAKIK</sequence>
<dbReference type="Pfam" id="PF20666">
    <property type="entry name" value="ZW10_C"/>
    <property type="match status" value="1"/>
</dbReference>
<evidence type="ECO:0000256" key="13">
    <source>
        <dbReference type="ARBA" id="ARBA00022892"/>
    </source>
</evidence>
<keyword evidence="14" id="KW-0653">Protein transport</keyword>
<evidence type="ECO:0000256" key="4">
    <source>
        <dbReference type="ARBA" id="ARBA00006245"/>
    </source>
</evidence>
<keyword evidence="7" id="KW-0963">Cytoplasm</keyword>
<dbReference type="Proteomes" id="UP000248480">
    <property type="component" value="Unplaced"/>
</dbReference>
<keyword evidence="10" id="KW-0498">Mitosis</keyword>
<keyword evidence="15" id="KW-0007">Acetylation</keyword>
<keyword evidence="28" id="KW-1185">Reference proteome</keyword>
<evidence type="ECO:0000313" key="28">
    <source>
        <dbReference type="Proteomes" id="UP000248480"/>
    </source>
</evidence>
<dbReference type="Pfam" id="PF06248">
    <property type="entry name" value="Zw10_N"/>
    <property type="match status" value="1"/>
</dbReference>
<evidence type="ECO:0000256" key="18">
    <source>
        <dbReference type="ARBA" id="ARBA00023212"/>
    </source>
</evidence>
<evidence type="ECO:0000256" key="11">
    <source>
        <dbReference type="ARBA" id="ARBA00022824"/>
    </source>
</evidence>
<evidence type="ECO:0000256" key="21">
    <source>
        <dbReference type="ARBA" id="ARBA00065852"/>
    </source>
</evidence>
<dbReference type="PANTHER" id="PTHR12205:SF0">
    <property type="entry name" value="CENTROMERE_KINETOCHORE PROTEIN ZW10 HOMOLOG"/>
    <property type="match status" value="1"/>
</dbReference>
<dbReference type="InterPro" id="IPR009361">
    <property type="entry name" value="Zw10_N"/>
</dbReference>
<dbReference type="Pfam" id="PF20665">
    <property type="entry name" value="Zw10_middle"/>
    <property type="match status" value="1"/>
</dbReference>
<evidence type="ECO:0000259" key="25">
    <source>
        <dbReference type="Pfam" id="PF20665"/>
    </source>
</evidence>
<comment type="subunit">
    <text evidence="21">Interacts with NBAS and KNTC1/ROD; the interactions are mutually exclusive and indicative for its association in two different vesicle tethering complexes. Component of the RZZ complex composed of KNTC1/ROD, ZW10 and ZWILCH. Component of the NRZ complex composed of NBAS, ZW10 and RINT1/TIP20L; NRZ associates with SNAREs STX18, USE1L, BNIP1/SEC20L and SEC22B (the assembly has been described as syntaxin 18 complex). Interacts directly with RINT1/TIP20L bound to BNIP1/SEC20L. Interacts with C19orf25 and ZWINT. Interacts with ZFYVE1. Interacts with RAB18 and this interaction is enhanced in the presence of ZFYVE1.</text>
</comment>
<evidence type="ECO:0000256" key="6">
    <source>
        <dbReference type="ARBA" id="ARBA00022454"/>
    </source>
</evidence>
<dbReference type="FunFam" id="1.10.357.150:FF:000001">
    <property type="entry name" value="centromere/kinetochore protein zw10 homolog"/>
    <property type="match status" value="1"/>
</dbReference>
<evidence type="ECO:0000256" key="9">
    <source>
        <dbReference type="ARBA" id="ARBA00022618"/>
    </source>
</evidence>
<evidence type="ECO:0000256" key="5">
    <source>
        <dbReference type="ARBA" id="ARBA00022448"/>
    </source>
</evidence>
<accession>A0A2Y9RGY8</accession>
<feature type="domain" description="Centromere/kinetochore protein zw10 C-terminal" evidence="26">
    <location>
        <begin position="328"/>
        <end position="458"/>
    </location>
</feature>
<protein>
    <recommendedName>
        <fullName evidence="22">Centromere/kinetochore protein zw10 homolog</fullName>
    </recommendedName>
</protein>
<dbReference type="Pfam" id="PF22766">
    <property type="entry name" value="ZW10_C2"/>
    <property type="match status" value="1"/>
</dbReference>
<dbReference type="InterPro" id="IPR046362">
    <property type="entry name" value="Zw10/DSL1_C_sf"/>
</dbReference>
<evidence type="ECO:0000256" key="16">
    <source>
        <dbReference type="ARBA" id="ARBA00023054"/>
    </source>
</evidence>
<evidence type="ECO:0000256" key="12">
    <source>
        <dbReference type="ARBA" id="ARBA00022838"/>
    </source>
</evidence>
<keyword evidence="12" id="KW-0995">Kinetochore</keyword>
<keyword evidence="6" id="KW-0158">Chromosome</keyword>
<dbReference type="InterPro" id="IPR048344">
    <property type="entry name" value="Zw10_middle"/>
</dbReference>
<proteinExistence type="inferred from homology"/>
<keyword evidence="16 23" id="KW-0175">Coiled coil</keyword>